<name>A0A1G6SEV8_NIADE</name>
<feature type="transmembrane region" description="Helical" evidence="6">
    <location>
        <begin position="44"/>
        <end position="65"/>
    </location>
</feature>
<evidence type="ECO:0000256" key="3">
    <source>
        <dbReference type="ARBA" id="ARBA00022692"/>
    </source>
</evidence>
<protein>
    <submittedName>
        <fullName evidence="8">Integral membrane protein</fullName>
    </submittedName>
</protein>
<evidence type="ECO:0000256" key="6">
    <source>
        <dbReference type="SAM" id="Phobius"/>
    </source>
</evidence>
<dbReference type="STRING" id="1285928.SAMN04487894_106203"/>
<gene>
    <name evidence="8" type="ORF">SAMN04487894_106203</name>
</gene>
<feature type="domain" description="DUF3817" evidence="7">
    <location>
        <begin position="8"/>
        <end position="96"/>
    </location>
</feature>
<evidence type="ECO:0000256" key="2">
    <source>
        <dbReference type="ARBA" id="ARBA00022475"/>
    </source>
</evidence>
<dbReference type="InterPro" id="IPR023845">
    <property type="entry name" value="DUF3817_TM"/>
</dbReference>
<accession>A0A1G6SEV8</accession>
<evidence type="ECO:0000259" key="7">
    <source>
        <dbReference type="Pfam" id="PF12823"/>
    </source>
</evidence>
<keyword evidence="4 6" id="KW-1133">Transmembrane helix</keyword>
<keyword evidence="2" id="KW-1003">Cell membrane</keyword>
<dbReference type="PANTHER" id="PTHR40077:SF1">
    <property type="entry name" value="MEMBRANE PROTEIN"/>
    <property type="match status" value="1"/>
</dbReference>
<dbReference type="PANTHER" id="PTHR40077">
    <property type="entry name" value="MEMBRANE PROTEIN-RELATED"/>
    <property type="match status" value="1"/>
</dbReference>
<dbReference type="EMBL" id="FMZO01000006">
    <property type="protein sequence ID" value="SDD15408.1"/>
    <property type="molecule type" value="Genomic_DNA"/>
</dbReference>
<feature type="transmembrane region" description="Helical" evidence="6">
    <location>
        <begin position="12"/>
        <end position="32"/>
    </location>
</feature>
<keyword evidence="9" id="KW-1185">Reference proteome</keyword>
<reference evidence="9" key="1">
    <citation type="submission" date="2016-10" db="EMBL/GenBank/DDBJ databases">
        <authorList>
            <person name="Varghese N."/>
            <person name="Submissions S."/>
        </authorList>
    </citation>
    <scope>NUCLEOTIDE SEQUENCE [LARGE SCALE GENOMIC DNA]</scope>
    <source>
        <strain evidence="9">DSM 25811 / CCM 8410 / LMG 26954 / E90</strain>
    </source>
</reference>
<comment type="subcellular location">
    <subcellularLocation>
        <location evidence="1">Cell membrane</location>
        <topology evidence="1">Multi-pass membrane protein</topology>
    </subcellularLocation>
</comment>
<dbReference type="Proteomes" id="UP000198757">
    <property type="component" value="Unassembled WGS sequence"/>
</dbReference>
<evidence type="ECO:0000313" key="9">
    <source>
        <dbReference type="Proteomes" id="UP000198757"/>
    </source>
</evidence>
<sequence length="105" mass="11962">MDRSLKNLRIFMRIAFLEGISYLVLLLVAMPLKYFAHIPEGVKYVGWAHGVLFVLFCIYLLKVWAELKWSFGKALLAFIAALLPFGTFVLDAKLKRAYPAVHTVS</sequence>
<dbReference type="Pfam" id="PF12823">
    <property type="entry name" value="DUF3817"/>
    <property type="match status" value="1"/>
</dbReference>
<feature type="transmembrane region" description="Helical" evidence="6">
    <location>
        <begin position="71"/>
        <end position="90"/>
    </location>
</feature>
<dbReference type="GO" id="GO:0005886">
    <property type="term" value="C:plasma membrane"/>
    <property type="evidence" value="ECO:0007669"/>
    <property type="project" value="UniProtKB-SubCell"/>
</dbReference>
<evidence type="ECO:0000256" key="4">
    <source>
        <dbReference type="ARBA" id="ARBA00022989"/>
    </source>
</evidence>
<dbReference type="OrthoDB" id="1121311at2"/>
<dbReference type="NCBIfam" id="TIGR03954">
    <property type="entry name" value="integ_memb_HG"/>
    <property type="match status" value="1"/>
</dbReference>
<keyword evidence="5 6" id="KW-0472">Membrane</keyword>
<dbReference type="RefSeq" id="WP_090390521.1">
    <property type="nucleotide sequence ID" value="NZ_FMZO01000006.1"/>
</dbReference>
<evidence type="ECO:0000256" key="1">
    <source>
        <dbReference type="ARBA" id="ARBA00004651"/>
    </source>
</evidence>
<dbReference type="AlphaFoldDB" id="A0A1G6SEV8"/>
<evidence type="ECO:0000313" key="8">
    <source>
        <dbReference type="EMBL" id="SDD15408.1"/>
    </source>
</evidence>
<keyword evidence="3 6" id="KW-0812">Transmembrane</keyword>
<proteinExistence type="predicted"/>
<organism evidence="8 9">
    <name type="scientific">Niabella drilacis (strain DSM 25811 / CCM 8410 / CCUG 62505 / LMG 26954 / E90)</name>
    <dbReference type="NCBI Taxonomy" id="1285928"/>
    <lineage>
        <taxon>Bacteria</taxon>
        <taxon>Pseudomonadati</taxon>
        <taxon>Bacteroidota</taxon>
        <taxon>Chitinophagia</taxon>
        <taxon>Chitinophagales</taxon>
        <taxon>Chitinophagaceae</taxon>
        <taxon>Niabella</taxon>
    </lineage>
</organism>
<evidence type="ECO:0000256" key="5">
    <source>
        <dbReference type="ARBA" id="ARBA00023136"/>
    </source>
</evidence>